<evidence type="ECO:0000313" key="2">
    <source>
        <dbReference type="EMBL" id="MBF8190122.1"/>
    </source>
</evidence>
<dbReference type="RefSeq" id="WP_195899048.1">
    <property type="nucleotide sequence ID" value="NZ_JADOGI010000112.1"/>
</dbReference>
<dbReference type="Proteomes" id="UP000605361">
    <property type="component" value="Unassembled WGS sequence"/>
</dbReference>
<dbReference type="EMBL" id="JADOGI010000112">
    <property type="protein sequence ID" value="MBF8190122.1"/>
    <property type="molecule type" value="Genomic_DNA"/>
</dbReference>
<protein>
    <submittedName>
        <fullName evidence="2">Uncharacterized protein</fullName>
    </submittedName>
</protein>
<accession>A0A931ABW6</accession>
<keyword evidence="3" id="KW-1185">Reference proteome</keyword>
<feature type="region of interest" description="Disordered" evidence="1">
    <location>
        <begin position="94"/>
        <end position="117"/>
    </location>
</feature>
<name>A0A931ABW6_9ACTN</name>
<proteinExistence type="predicted"/>
<reference evidence="2" key="1">
    <citation type="submission" date="2020-11" db="EMBL/GenBank/DDBJ databases">
        <title>Whole-genome analyses of Nonomuraea sp. K274.</title>
        <authorList>
            <person name="Veyisoglu A."/>
        </authorList>
    </citation>
    <scope>NUCLEOTIDE SEQUENCE</scope>
    <source>
        <strain evidence="2">K274</strain>
    </source>
</reference>
<comment type="caution">
    <text evidence="2">The sequence shown here is derived from an EMBL/GenBank/DDBJ whole genome shotgun (WGS) entry which is preliminary data.</text>
</comment>
<dbReference type="AlphaFoldDB" id="A0A931ABW6"/>
<evidence type="ECO:0000256" key="1">
    <source>
        <dbReference type="SAM" id="MobiDB-lite"/>
    </source>
</evidence>
<feature type="region of interest" description="Disordered" evidence="1">
    <location>
        <begin position="23"/>
        <end position="52"/>
    </location>
</feature>
<gene>
    <name evidence="2" type="ORF">ITP53_31240</name>
</gene>
<sequence length="117" mass="12601">MPGSAAGNRVQAVTALLAALITPAPLPDLGPKGRTPRRPRARSPRERPISPFTPAQLAAAALADNLPRLPDGSYRVHIDDGLDDVELGRAYRSGRRWQADETGGSPEHVGTDHRRRV</sequence>
<evidence type="ECO:0000313" key="3">
    <source>
        <dbReference type="Proteomes" id="UP000605361"/>
    </source>
</evidence>
<feature type="compositionally biased region" description="Low complexity" evidence="1">
    <location>
        <begin position="23"/>
        <end position="33"/>
    </location>
</feature>
<organism evidence="2 3">
    <name type="scientific">Nonomuraea cypriaca</name>
    <dbReference type="NCBI Taxonomy" id="1187855"/>
    <lineage>
        <taxon>Bacteria</taxon>
        <taxon>Bacillati</taxon>
        <taxon>Actinomycetota</taxon>
        <taxon>Actinomycetes</taxon>
        <taxon>Streptosporangiales</taxon>
        <taxon>Streptosporangiaceae</taxon>
        <taxon>Nonomuraea</taxon>
    </lineage>
</organism>